<evidence type="ECO:0000313" key="2">
    <source>
        <dbReference type="Proteomes" id="UP000006838"/>
    </source>
</evidence>
<dbReference type="InParanoid" id="Q3J9P8"/>
<dbReference type="AlphaFoldDB" id="Q3J9P8"/>
<dbReference type="EMBL" id="CP000127">
    <property type="protein sequence ID" value="ABA58448.1"/>
    <property type="molecule type" value="Genomic_DNA"/>
</dbReference>
<organism evidence="1 2">
    <name type="scientific">Nitrosococcus oceani (strain ATCC 19707 / BCRC 17464 / JCM 30415 / NCIMB 11848 / C-107)</name>
    <dbReference type="NCBI Taxonomy" id="323261"/>
    <lineage>
        <taxon>Bacteria</taxon>
        <taxon>Pseudomonadati</taxon>
        <taxon>Pseudomonadota</taxon>
        <taxon>Gammaproteobacteria</taxon>
        <taxon>Chromatiales</taxon>
        <taxon>Chromatiaceae</taxon>
        <taxon>Nitrosococcus</taxon>
    </lineage>
</organism>
<sequence>MVKSSNPLNIHWNFKNGLPPEPLSITISKDAAGRYFVSMLCD</sequence>
<reference evidence="2" key="1">
    <citation type="journal article" date="2006" name="Appl. Environ. Microbiol.">
        <title>Complete genome sequence of the marine, chemolithoautotrophic, ammonia-oxidizing bacterium Nitrosococcus oceani ATCC 19707.</title>
        <authorList>
            <person name="Klotz M.G."/>
            <person name="Arp D.J."/>
            <person name="Chain P.S.G."/>
            <person name="El-Sheikh A.F."/>
            <person name="Hauser L.J."/>
            <person name="Hommes N.G."/>
            <person name="Larimer F.W."/>
            <person name="Malfatti S.A."/>
            <person name="Norton J.M."/>
            <person name="Poret-Peterson A.T."/>
            <person name="Vergez L.M."/>
            <person name="Ward B.B."/>
        </authorList>
    </citation>
    <scope>NUCLEOTIDE SEQUENCE [LARGE SCALE GENOMIC DNA]</scope>
    <source>
        <strain evidence="2">ATCC 19707 / BCRC 17464 / NCIMB 11848 / C-107</strain>
    </source>
</reference>
<dbReference type="HOGENOM" id="CLU_3254732_0_0_6"/>
<protein>
    <submittedName>
        <fullName evidence="1">Uncharacterized protein</fullName>
    </submittedName>
</protein>
<dbReference type="KEGG" id="noc:Noc_1986"/>
<proteinExistence type="predicted"/>
<dbReference type="eggNOG" id="COG0675">
    <property type="taxonomic scope" value="Bacteria"/>
</dbReference>
<dbReference type="Proteomes" id="UP000006838">
    <property type="component" value="Chromosome"/>
</dbReference>
<keyword evidence="2" id="KW-1185">Reference proteome</keyword>
<evidence type="ECO:0000313" key="1">
    <source>
        <dbReference type="EMBL" id="ABA58448.1"/>
    </source>
</evidence>
<accession>Q3J9P8</accession>
<name>Q3J9P8_NITOC</name>
<gene>
    <name evidence="1" type="ordered locus">Noc_1986</name>
</gene>